<organism evidence="1 2">
    <name type="scientific">Rhodococcus gannanensis</name>
    <dbReference type="NCBI Taxonomy" id="1960308"/>
    <lineage>
        <taxon>Bacteria</taxon>
        <taxon>Bacillati</taxon>
        <taxon>Actinomycetota</taxon>
        <taxon>Actinomycetes</taxon>
        <taxon>Mycobacteriales</taxon>
        <taxon>Nocardiaceae</taxon>
        <taxon>Rhodococcus</taxon>
    </lineage>
</organism>
<dbReference type="RefSeq" id="WP_378485880.1">
    <property type="nucleotide sequence ID" value="NZ_JBHUFB010000010.1"/>
</dbReference>
<reference evidence="2" key="1">
    <citation type="journal article" date="2019" name="Int. J. Syst. Evol. Microbiol.">
        <title>The Global Catalogue of Microorganisms (GCM) 10K type strain sequencing project: providing services to taxonomists for standard genome sequencing and annotation.</title>
        <authorList>
            <consortium name="The Broad Institute Genomics Platform"/>
            <consortium name="The Broad Institute Genome Sequencing Center for Infectious Disease"/>
            <person name="Wu L."/>
            <person name="Ma J."/>
        </authorList>
    </citation>
    <scope>NUCLEOTIDE SEQUENCE [LARGE SCALE GENOMIC DNA]</scope>
    <source>
        <strain evidence="2">DT72</strain>
    </source>
</reference>
<sequence>MGSIGSIMDPVLDGIQNFLNSFFYGFSSSVDLGSNAVGSEGDY</sequence>
<proteinExistence type="predicted"/>
<comment type="caution">
    <text evidence="1">The sequence shown here is derived from an EMBL/GenBank/DDBJ whole genome shotgun (WGS) entry which is preliminary data.</text>
</comment>
<gene>
    <name evidence="1" type="ORF">ACFSJG_14460</name>
</gene>
<accession>A0ABW4P5X0</accession>
<dbReference type="EMBL" id="JBHUFB010000010">
    <property type="protein sequence ID" value="MFD1813421.1"/>
    <property type="molecule type" value="Genomic_DNA"/>
</dbReference>
<dbReference type="Proteomes" id="UP001597286">
    <property type="component" value="Unassembled WGS sequence"/>
</dbReference>
<evidence type="ECO:0000313" key="2">
    <source>
        <dbReference type="Proteomes" id="UP001597286"/>
    </source>
</evidence>
<keyword evidence="2" id="KW-1185">Reference proteome</keyword>
<protein>
    <submittedName>
        <fullName evidence="1">Uncharacterized protein</fullName>
    </submittedName>
</protein>
<evidence type="ECO:0000313" key="1">
    <source>
        <dbReference type="EMBL" id="MFD1813421.1"/>
    </source>
</evidence>
<name>A0ABW4P5X0_9NOCA</name>